<organism evidence="4 5">
    <name type="scientific">Rheinheimera riviphila</name>
    <dbReference type="NCBI Taxonomy" id="1834037"/>
    <lineage>
        <taxon>Bacteria</taxon>
        <taxon>Pseudomonadati</taxon>
        <taxon>Pseudomonadota</taxon>
        <taxon>Gammaproteobacteria</taxon>
        <taxon>Chromatiales</taxon>
        <taxon>Chromatiaceae</taxon>
        <taxon>Rheinheimera</taxon>
    </lineage>
</organism>
<dbReference type="InterPro" id="IPR003293">
    <property type="entry name" value="Nudix_hydrolase6-like"/>
</dbReference>
<dbReference type="CDD" id="cd04670">
    <property type="entry name" value="NUDIX_ASFGF2_Nudt6"/>
    <property type="match status" value="1"/>
</dbReference>
<comment type="cofactor">
    <cofactor evidence="1">
        <name>Mg(2+)</name>
        <dbReference type="ChEBI" id="CHEBI:18420"/>
    </cofactor>
</comment>
<dbReference type="PANTHER" id="PTHR13994:SF13">
    <property type="entry name" value="FI03680P"/>
    <property type="match status" value="1"/>
</dbReference>
<keyword evidence="2" id="KW-0378">Hydrolase</keyword>
<accession>A0A437QT70</accession>
<dbReference type="Pfam" id="PF00293">
    <property type="entry name" value="NUDIX"/>
    <property type="match status" value="1"/>
</dbReference>
<dbReference type="OrthoDB" id="9787476at2"/>
<dbReference type="PRINTS" id="PR01356">
    <property type="entry name" value="GFGPROTEIN"/>
</dbReference>
<reference evidence="4 5" key="1">
    <citation type="submission" date="2019-01" db="EMBL/GenBank/DDBJ databases">
        <authorList>
            <person name="Chen W.-M."/>
        </authorList>
    </citation>
    <scope>NUCLEOTIDE SEQUENCE [LARGE SCALE GENOMIC DNA]</scope>
    <source>
        <strain evidence="4 5">KYPC3</strain>
    </source>
</reference>
<dbReference type="RefSeq" id="WP_127698838.1">
    <property type="nucleotide sequence ID" value="NZ_SACS01000008.1"/>
</dbReference>
<dbReference type="PANTHER" id="PTHR13994">
    <property type="entry name" value="NUDIX HYDROLASE RELATED"/>
    <property type="match status" value="1"/>
</dbReference>
<dbReference type="PROSITE" id="PS00893">
    <property type="entry name" value="NUDIX_BOX"/>
    <property type="match status" value="1"/>
</dbReference>
<dbReference type="Pfam" id="PF18290">
    <property type="entry name" value="Nudix_hydro"/>
    <property type="match status" value="1"/>
</dbReference>
<evidence type="ECO:0000256" key="2">
    <source>
        <dbReference type="ARBA" id="ARBA00022801"/>
    </source>
</evidence>
<dbReference type="PROSITE" id="PS51462">
    <property type="entry name" value="NUDIX"/>
    <property type="match status" value="1"/>
</dbReference>
<dbReference type="GO" id="GO:0051287">
    <property type="term" value="F:NAD binding"/>
    <property type="evidence" value="ECO:0007669"/>
    <property type="project" value="TreeGrafter"/>
</dbReference>
<dbReference type="InterPro" id="IPR000086">
    <property type="entry name" value="NUDIX_hydrolase_dom"/>
</dbReference>
<name>A0A437QT70_9GAMM</name>
<dbReference type="EMBL" id="SACS01000008">
    <property type="protein sequence ID" value="RVU37684.1"/>
    <property type="molecule type" value="Genomic_DNA"/>
</dbReference>
<evidence type="ECO:0000256" key="1">
    <source>
        <dbReference type="ARBA" id="ARBA00001946"/>
    </source>
</evidence>
<protein>
    <submittedName>
        <fullName evidence="4">NUDIX domain-containing protein</fullName>
    </submittedName>
</protein>
<dbReference type="AlphaFoldDB" id="A0A437QT70"/>
<evidence type="ECO:0000313" key="5">
    <source>
        <dbReference type="Proteomes" id="UP000283077"/>
    </source>
</evidence>
<dbReference type="InterPro" id="IPR040618">
    <property type="entry name" value="Pre-Nudix"/>
</dbReference>
<feature type="domain" description="Nudix hydrolase" evidence="3">
    <location>
        <begin position="105"/>
        <end position="237"/>
    </location>
</feature>
<dbReference type="Gene3D" id="3.90.79.10">
    <property type="entry name" value="Nucleoside Triphosphate Pyrophosphohydrolase"/>
    <property type="match status" value="1"/>
</dbReference>
<comment type="caution">
    <text evidence="4">The sequence shown here is derived from an EMBL/GenBank/DDBJ whole genome shotgun (WGS) entry which is preliminary data.</text>
</comment>
<dbReference type="Proteomes" id="UP000283077">
    <property type="component" value="Unassembled WGS sequence"/>
</dbReference>
<dbReference type="InterPro" id="IPR015797">
    <property type="entry name" value="NUDIX_hydrolase-like_dom_sf"/>
</dbReference>
<keyword evidence="5" id="KW-1185">Reference proteome</keyword>
<sequence>MSVAPVKPAVFDAVVNPYQGCYLGPAQLPLMLTPENVAGFIAMLVASIKAWQDQYRLIWLELPATHAALIAPALSLGFNFHHCHSAQLMLVKKLQPDSYVPLAATHSIGVGGLVWSPAGEVLMVRELALPGQKAGYFKLPGGMVEPQEHLAIAVVREVLEETGVHATFQSVLGVRHHHRGQFGASNLYIVCQLQAQTMAVFAAENEIAEVRWFSPDAYLGDEKASEYNKLLLKSALKYSGLVPHQVAGYSQSAADHEIFLPEL</sequence>
<evidence type="ECO:0000313" key="4">
    <source>
        <dbReference type="EMBL" id="RVU37684.1"/>
    </source>
</evidence>
<dbReference type="InterPro" id="IPR020084">
    <property type="entry name" value="NUDIX_hydrolase_CS"/>
</dbReference>
<dbReference type="GO" id="GO:0047631">
    <property type="term" value="F:ADP-ribose diphosphatase activity"/>
    <property type="evidence" value="ECO:0007669"/>
    <property type="project" value="TreeGrafter"/>
</dbReference>
<gene>
    <name evidence="4" type="ORF">EOE67_09420</name>
</gene>
<dbReference type="Gene3D" id="3.40.630.30">
    <property type="match status" value="1"/>
</dbReference>
<dbReference type="SUPFAM" id="SSF55811">
    <property type="entry name" value="Nudix"/>
    <property type="match status" value="1"/>
</dbReference>
<proteinExistence type="predicted"/>
<dbReference type="GO" id="GO:0035529">
    <property type="term" value="F:NADH pyrophosphatase activity"/>
    <property type="evidence" value="ECO:0007669"/>
    <property type="project" value="TreeGrafter"/>
</dbReference>
<evidence type="ECO:0000259" key="3">
    <source>
        <dbReference type="PROSITE" id="PS51462"/>
    </source>
</evidence>